<dbReference type="AlphaFoldDB" id="A0A5C7GTH7"/>
<keyword evidence="3" id="KW-0804">Transcription</keyword>
<organism evidence="6 7">
    <name type="scientific">Acer yangbiense</name>
    <dbReference type="NCBI Taxonomy" id="1000413"/>
    <lineage>
        <taxon>Eukaryota</taxon>
        <taxon>Viridiplantae</taxon>
        <taxon>Streptophyta</taxon>
        <taxon>Embryophyta</taxon>
        <taxon>Tracheophyta</taxon>
        <taxon>Spermatophyta</taxon>
        <taxon>Magnoliopsida</taxon>
        <taxon>eudicotyledons</taxon>
        <taxon>Gunneridae</taxon>
        <taxon>Pentapetalae</taxon>
        <taxon>rosids</taxon>
        <taxon>malvids</taxon>
        <taxon>Sapindales</taxon>
        <taxon>Sapindaceae</taxon>
        <taxon>Hippocastanoideae</taxon>
        <taxon>Acereae</taxon>
        <taxon>Acer</taxon>
    </lineage>
</organism>
<reference evidence="7" key="1">
    <citation type="journal article" date="2019" name="Gigascience">
        <title>De novo genome assembly of the endangered Acer yangbiense, a plant species with extremely small populations endemic to Yunnan Province, China.</title>
        <authorList>
            <person name="Yang J."/>
            <person name="Wariss H.M."/>
            <person name="Tao L."/>
            <person name="Zhang R."/>
            <person name="Yun Q."/>
            <person name="Hollingsworth P."/>
            <person name="Dao Z."/>
            <person name="Luo G."/>
            <person name="Guo H."/>
            <person name="Ma Y."/>
            <person name="Sun W."/>
        </authorList>
    </citation>
    <scope>NUCLEOTIDE SEQUENCE [LARGE SCALE GENOMIC DNA]</scope>
    <source>
        <strain evidence="7">cv. Malutang</strain>
    </source>
</reference>
<evidence type="ECO:0000313" key="6">
    <source>
        <dbReference type="EMBL" id="TXG48028.1"/>
    </source>
</evidence>
<dbReference type="PANTHER" id="PTHR22536">
    <property type="entry name" value="LUNG CANCER METASTASIS-RELATED LCMR1 PROTEIN"/>
    <property type="match status" value="1"/>
</dbReference>
<evidence type="ECO:0000256" key="2">
    <source>
        <dbReference type="ARBA" id="ARBA00023015"/>
    </source>
</evidence>
<dbReference type="Proteomes" id="UP000323000">
    <property type="component" value="Chromosome 13"/>
</dbReference>
<dbReference type="InterPro" id="IPR019403">
    <property type="entry name" value="Mediator_Med19_met"/>
</dbReference>
<name>A0A5C7GTH7_9ROSI</name>
<keyword evidence="4" id="KW-0539">Nucleus</keyword>
<proteinExistence type="predicted"/>
<feature type="compositionally biased region" description="Basic and acidic residues" evidence="5">
    <location>
        <begin position="179"/>
        <end position="219"/>
    </location>
</feature>
<dbReference type="EMBL" id="VAHF01000013">
    <property type="protein sequence ID" value="TXG48028.1"/>
    <property type="molecule type" value="Genomic_DNA"/>
</dbReference>
<evidence type="ECO:0000256" key="1">
    <source>
        <dbReference type="ARBA" id="ARBA00004123"/>
    </source>
</evidence>
<dbReference type="OrthoDB" id="1920814at2759"/>
<dbReference type="GO" id="GO:0016592">
    <property type="term" value="C:mediator complex"/>
    <property type="evidence" value="ECO:0007669"/>
    <property type="project" value="InterPro"/>
</dbReference>
<protein>
    <submittedName>
        <fullName evidence="6">Uncharacterized protein</fullName>
    </submittedName>
</protein>
<dbReference type="PANTHER" id="PTHR22536:SF3">
    <property type="entry name" value="MEDIATOR OF RNA POLYMERASE II TRANSCRIPTION SUBUNIT 19B"/>
    <property type="match status" value="1"/>
</dbReference>
<feature type="region of interest" description="Disordered" evidence="5">
    <location>
        <begin position="145"/>
        <end position="232"/>
    </location>
</feature>
<keyword evidence="2" id="KW-0805">Transcription regulation</keyword>
<evidence type="ECO:0000256" key="3">
    <source>
        <dbReference type="ARBA" id="ARBA00023163"/>
    </source>
</evidence>
<sequence length="232" mass="26902">MADEEDLLVVVLENRWTLKTKGLEVLLRSGQYVVFHHNTLPQTVNRCQLCPLGPRELGGAVDLISQYKLWPHHEFFCKRTPPLSLLETHYLRNVVGNTEIKRGDGMELDQLFRPTSNLREKGAHISTFDLEILSEAFQMRDSTPIDLSSAEKGNPTSMKLKDESKGKERKHRKHKDRHKDKIDDKDKHRSGHHDYGPKHSKKQQDTKRRHDGSGDLPDIRKHKKRQVVEEIV</sequence>
<feature type="compositionally biased region" description="Basic residues" evidence="5">
    <location>
        <begin position="167"/>
        <end position="178"/>
    </location>
</feature>
<evidence type="ECO:0000313" key="7">
    <source>
        <dbReference type="Proteomes" id="UP000323000"/>
    </source>
</evidence>
<dbReference type="GO" id="GO:0045944">
    <property type="term" value="P:positive regulation of transcription by RNA polymerase II"/>
    <property type="evidence" value="ECO:0007669"/>
    <property type="project" value="TreeGrafter"/>
</dbReference>
<accession>A0A5C7GTH7</accession>
<comment type="caution">
    <text evidence="6">The sequence shown here is derived from an EMBL/GenBank/DDBJ whole genome shotgun (WGS) entry which is preliminary data.</text>
</comment>
<evidence type="ECO:0000256" key="5">
    <source>
        <dbReference type="SAM" id="MobiDB-lite"/>
    </source>
</evidence>
<comment type="subcellular location">
    <subcellularLocation>
        <location evidence="1">Nucleus</location>
    </subcellularLocation>
</comment>
<dbReference type="GO" id="GO:0003712">
    <property type="term" value="F:transcription coregulator activity"/>
    <property type="evidence" value="ECO:0007669"/>
    <property type="project" value="InterPro"/>
</dbReference>
<keyword evidence="7" id="KW-1185">Reference proteome</keyword>
<evidence type="ECO:0000256" key="4">
    <source>
        <dbReference type="ARBA" id="ARBA00023242"/>
    </source>
</evidence>
<gene>
    <name evidence="6" type="ORF">EZV62_027322</name>
</gene>